<accession>A0A9I9EC26</accession>
<reference evidence="1" key="1">
    <citation type="submission" date="2023-03" db="UniProtKB">
        <authorList>
            <consortium name="EnsemblPlants"/>
        </authorList>
    </citation>
    <scope>IDENTIFICATION</scope>
</reference>
<dbReference type="EnsemblPlants" id="MELO3C031710.2.1">
    <property type="protein sequence ID" value="MELO3C031710.2.1"/>
    <property type="gene ID" value="MELO3C031710.2"/>
</dbReference>
<sequence length="122" mass="13925">MKYGDFESLLMKEFDESNFLISSQMGPLDVLTFGVHPQRRNKSQAKKEFWKPAISQSLGVQESNCKLWLHPSPSSIDDNLRTPAGDDDNRKSWIWHMQNGTHMSLAQLCEDSIKSVLANNQD</sequence>
<name>A0A9I9EC26_CUCME</name>
<dbReference type="AlphaFoldDB" id="A0A9I9EC26"/>
<evidence type="ECO:0000313" key="1">
    <source>
        <dbReference type="EnsemblPlants" id="MELO3C031710.2.1"/>
    </source>
</evidence>
<organism evidence="1">
    <name type="scientific">Cucumis melo</name>
    <name type="common">Muskmelon</name>
    <dbReference type="NCBI Taxonomy" id="3656"/>
    <lineage>
        <taxon>Eukaryota</taxon>
        <taxon>Viridiplantae</taxon>
        <taxon>Streptophyta</taxon>
        <taxon>Embryophyta</taxon>
        <taxon>Tracheophyta</taxon>
        <taxon>Spermatophyta</taxon>
        <taxon>Magnoliopsida</taxon>
        <taxon>eudicotyledons</taxon>
        <taxon>Gunneridae</taxon>
        <taxon>Pentapetalae</taxon>
        <taxon>rosids</taxon>
        <taxon>fabids</taxon>
        <taxon>Cucurbitales</taxon>
        <taxon>Cucurbitaceae</taxon>
        <taxon>Benincaseae</taxon>
        <taxon>Cucumis</taxon>
    </lineage>
</organism>
<protein>
    <submittedName>
        <fullName evidence="1">Uncharacterized protein</fullName>
    </submittedName>
</protein>
<proteinExistence type="predicted"/>
<dbReference type="Gramene" id="MELO3C031710.2.1">
    <property type="protein sequence ID" value="MELO3C031710.2.1"/>
    <property type="gene ID" value="MELO3C031710.2"/>
</dbReference>